<evidence type="ECO:0000259" key="1">
    <source>
        <dbReference type="Pfam" id="PF26217"/>
    </source>
</evidence>
<dbReference type="Proteomes" id="UP000485058">
    <property type="component" value="Unassembled WGS sequence"/>
</dbReference>
<organism evidence="2 3">
    <name type="scientific">Haematococcus lacustris</name>
    <name type="common">Green alga</name>
    <name type="synonym">Haematococcus pluvialis</name>
    <dbReference type="NCBI Taxonomy" id="44745"/>
    <lineage>
        <taxon>Eukaryota</taxon>
        <taxon>Viridiplantae</taxon>
        <taxon>Chlorophyta</taxon>
        <taxon>core chlorophytes</taxon>
        <taxon>Chlorophyceae</taxon>
        <taxon>CS clade</taxon>
        <taxon>Chlamydomonadales</taxon>
        <taxon>Haematococcaceae</taxon>
        <taxon>Haematococcus</taxon>
    </lineage>
</organism>
<dbReference type="InterPro" id="IPR026506">
    <property type="entry name" value="GDPGP"/>
</dbReference>
<evidence type="ECO:0000313" key="2">
    <source>
        <dbReference type="EMBL" id="GFH13315.1"/>
    </source>
</evidence>
<proteinExistence type="predicted"/>
<name>A0A699YVT2_HAELA</name>
<dbReference type="GO" id="GO:0000166">
    <property type="term" value="F:nucleotide binding"/>
    <property type="evidence" value="ECO:0007669"/>
    <property type="project" value="UniProtKB-KW"/>
</dbReference>
<dbReference type="GO" id="GO:0016787">
    <property type="term" value="F:hydrolase activity"/>
    <property type="evidence" value="ECO:0007669"/>
    <property type="project" value="UniProtKB-KW"/>
</dbReference>
<protein>
    <submittedName>
        <fullName evidence="2">GDP-L-galactose phosphorylases</fullName>
    </submittedName>
</protein>
<dbReference type="GO" id="GO:0006006">
    <property type="term" value="P:glucose metabolic process"/>
    <property type="evidence" value="ECO:0007669"/>
    <property type="project" value="TreeGrafter"/>
</dbReference>
<dbReference type="Pfam" id="PF26217">
    <property type="entry name" value="GDPGP1_N"/>
    <property type="match status" value="1"/>
</dbReference>
<dbReference type="PANTHER" id="PTHR20884:SF8">
    <property type="entry name" value="GDP-D-GLUCOSE PHOSPHORYLASE 1"/>
    <property type="match status" value="1"/>
</dbReference>
<accession>A0A699YVT2</accession>
<sequence>MSQAGLRGGPEPVTLLVALTAAGEPPFRSSGSTVLINVSPIEYGHVLLVPRTLQHLPQQLKADLVLTALHFAHEAGNPHFNIQ</sequence>
<keyword evidence="3" id="KW-1185">Reference proteome</keyword>
<dbReference type="EMBL" id="BLLF01000598">
    <property type="protein sequence ID" value="GFH13315.1"/>
    <property type="molecule type" value="Genomic_DNA"/>
</dbReference>
<reference evidence="2 3" key="1">
    <citation type="submission" date="2020-02" db="EMBL/GenBank/DDBJ databases">
        <title>Draft genome sequence of Haematococcus lacustris strain NIES-144.</title>
        <authorList>
            <person name="Morimoto D."/>
            <person name="Nakagawa S."/>
            <person name="Yoshida T."/>
            <person name="Sawayama S."/>
        </authorList>
    </citation>
    <scope>NUCLEOTIDE SEQUENCE [LARGE SCALE GENOMIC DNA]</scope>
    <source>
        <strain evidence="2 3">NIES-144</strain>
    </source>
</reference>
<dbReference type="InterPro" id="IPR058866">
    <property type="entry name" value="GDPGP1_N"/>
</dbReference>
<evidence type="ECO:0000313" key="3">
    <source>
        <dbReference type="Proteomes" id="UP000485058"/>
    </source>
</evidence>
<feature type="non-terminal residue" evidence="2">
    <location>
        <position position="1"/>
    </location>
</feature>
<dbReference type="GO" id="GO:0005737">
    <property type="term" value="C:cytoplasm"/>
    <property type="evidence" value="ECO:0007669"/>
    <property type="project" value="UniProtKB-SubCell"/>
</dbReference>
<dbReference type="GO" id="GO:0080048">
    <property type="term" value="F:GDP-D-glucose phosphorylase activity"/>
    <property type="evidence" value="ECO:0007669"/>
    <property type="project" value="UniProtKB-EC"/>
</dbReference>
<comment type="caution">
    <text evidence="2">The sequence shown here is derived from an EMBL/GenBank/DDBJ whole genome shotgun (WGS) entry which is preliminary data.</text>
</comment>
<gene>
    <name evidence="2" type="ORF">HaLaN_09173</name>
</gene>
<dbReference type="PANTHER" id="PTHR20884">
    <property type="entry name" value="GDP-D-GLUCOSE PHOSPHORYLASE 1"/>
    <property type="match status" value="1"/>
</dbReference>
<dbReference type="GO" id="GO:0005085">
    <property type="term" value="F:guanyl-nucleotide exchange factor activity"/>
    <property type="evidence" value="ECO:0007669"/>
    <property type="project" value="UniProtKB-KW"/>
</dbReference>
<dbReference type="AlphaFoldDB" id="A0A699YVT2"/>
<feature type="domain" description="GDPGP1-like N-terminal" evidence="1">
    <location>
        <begin position="28"/>
        <end position="82"/>
    </location>
</feature>